<dbReference type="SUPFAM" id="SSF55961">
    <property type="entry name" value="Bet v1-like"/>
    <property type="match status" value="1"/>
</dbReference>
<evidence type="ECO:0000256" key="1">
    <source>
        <dbReference type="SAM" id="Phobius"/>
    </source>
</evidence>
<protein>
    <recommendedName>
        <fullName evidence="4">Carbon monoxide dehydrogenase</fullName>
    </recommendedName>
</protein>
<evidence type="ECO:0000313" key="3">
    <source>
        <dbReference type="Proteomes" id="UP000094776"/>
    </source>
</evidence>
<evidence type="ECO:0008006" key="4">
    <source>
        <dbReference type="Google" id="ProtNLM"/>
    </source>
</evidence>
<evidence type="ECO:0000313" key="2">
    <source>
        <dbReference type="EMBL" id="AOK19264.1"/>
    </source>
</evidence>
<feature type="transmembrane region" description="Helical" evidence="1">
    <location>
        <begin position="168"/>
        <end position="192"/>
    </location>
</feature>
<dbReference type="InterPro" id="IPR023393">
    <property type="entry name" value="START-like_dom_sf"/>
</dbReference>
<gene>
    <name evidence="2" type="ORF">WT26_25335</name>
</gene>
<name>A0A1B4PZC8_BURCE</name>
<sequence>MTATVGPIKARFHGKLALSAIQPPVSYALAFEGSGGAAGFGKGSAQVSLEADGADSTKLVYGVNAQVGGRLAQVGARLVDGVAKKMSEEFFGRFARAIEPGETASGDTEQVGATAARPSATTASTALGEESLASASAVPVSFTGAAGSPAVHVTLHDARRTSTLATMLATLSAAVSTIAAAVAVLAAFASVYGAR</sequence>
<dbReference type="Proteomes" id="UP000094776">
    <property type="component" value="Chromosome 2"/>
</dbReference>
<proteinExistence type="predicted"/>
<dbReference type="InterPro" id="IPR010419">
    <property type="entry name" value="CO_DH_gsu"/>
</dbReference>
<reference evidence="2 3" key="1">
    <citation type="submission" date="2015-12" db="EMBL/GenBank/DDBJ databases">
        <title>Diversity of Burkholderia near neighbor genomes.</title>
        <authorList>
            <person name="Sahl J."/>
            <person name="Wagner D."/>
            <person name="Keim P."/>
        </authorList>
    </citation>
    <scope>NUCLEOTIDE SEQUENCE [LARGE SCALE GENOMIC DNA]</scope>
    <source>
        <strain evidence="2 3">MSMB1184WGS</strain>
    </source>
</reference>
<organism evidence="2 3">
    <name type="scientific">Burkholderia cepacia</name>
    <name type="common">Pseudomonas cepacia</name>
    <dbReference type="NCBI Taxonomy" id="292"/>
    <lineage>
        <taxon>Bacteria</taxon>
        <taxon>Pseudomonadati</taxon>
        <taxon>Pseudomonadota</taxon>
        <taxon>Betaproteobacteria</taxon>
        <taxon>Burkholderiales</taxon>
        <taxon>Burkholderiaceae</taxon>
        <taxon>Burkholderia</taxon>
        <taxon>Burkholderia cepacia complex</taxon>
    </lineage>
</organism>
<keyword evidence="1" id="KW-0472">Membrane</keyword>
<dbReference type="PANTHER" id="PTHR38588:SF1">
    <property type="entry name" value="BLL0334 PROTEIN"/>
    <property type="match status" value="1"/>
</dbReference>
<keyword evidence="1" id="KW-0812">Transmembrane</keyword>
<dbReference type="Pfam" id="PF06240">
    <property type="entry name" value="COXG"/>
    <property type="match status" value="1"/>
</dbReference>
<keyword evidence="1" id="KW-1133">Transmembrane helix</keyword>
<dbReference type="Gene3D" id="3.30.530.20">
    <property type="match status" value="1"/>
</dbReference>
<accession>A0A1B4PZC8</accession>
<dbReference type="EMBL" id="CP013444">
    <property type="protein sequence ID" value="AOK19264.1"/>
    <property type="molecule type" value="Genomic_DNA"/>
</dbReference>
<dbReference type="PANTHER" id="PTHR38588">
    <property type="entry name" value="BLL0334 PROTEIN"/>
    <property type="match status" value="1"/>
</dbReference>
<dbReference type="AlphaFoldDB" id="A0A1B4PZC8"/>